<dbReference type="KEGG" id="mesg:MLAUSG7_1080"/>
<organism evidence="2 3">
    <name type="scientific">Methanocaldococcus lauensis</name>
    <dbReference type="NCBI Taxonomy" id="2546128"/>
    <lineage>
        <taxon>Archaea</taxon>
        <taxon>Methanobacteriati</taxon>
        <taxon>Methanobacteriota</taxon>
        <taxon>Methanomada group</taxon>
        <taxon>Methanococci</taxon>
        <taxon>Methanococcales</taxon>
        <taxon>Methanocaldococcaceae</taxon>
        <taxon>Methanocaldococcus</taxon>
    </lineage>
</organism>
<reference evidence="2 3" key="1">
    <citation type="submission" date="2020-04" db="EMBL/GenBank/DDBJ databases">
        <authorList>
            <consortium name="Genoscope - CEA"/>
            <person name="William W."/>
        </authorList>
    </citation>
    <scope>NUCLEOTIDE SEQUENCE [LARGE SCALE GENOMIC DNA]</scope>
    <source>
        <strain evidence="2 3">SG7</strain>
    </source>
</reference>
<dbReference type="RefSeq" id="WP_214399439.1">
    <property type="nucleotide sequence ID" value="NZ_LR792632.1"/>
</dbReference>
<keyword evidence="1" id="KW-0812">Transmembrane</keyword>
<sequence length="304" mass="35051">MKKIAYLLSLLILCSLNITVIFAENNSEPLNITTNTTNSNIFYENINYNEILYITIKNDTAYVKDIINGTNNPYYVKSSGIILYEKIYSYNYSNLFYRNSSNSVVFYYNFSVNKLNNTINITIPSIEDYIGSFGGPIRMRIPPNDVKIVIFVENKLAETNGRYILEYNKANKKVVSLIYLDNISSICSIYYPKFFNSSKFYGYAVKNITSIDENKTSYIIKNPKGTFTFDKKYNVFVSNKTAYLKEPYLYVKLYDSTLDDVIVLENKINSENRNLTNYLLCIIGIIVGIGIIGLTIYLDRRGRK</sequence>
<keyword evidence="1" id="KW-1133">Transmembrane helix</keyword>
<feature type="transmembrane region" description="Helical" evidence="1">
    <location>
        <begin position="275"/>
        <end position="298"/>
    </location>
</feature>
<evidence type="ECO:0000313" key="2">
    <source>
        <dbReference type="EMBL" id="CAB3289149.1"/>
    </source>
</evidence>
<evidence type="ECO:0000313" key="3">
    <source>
        <dbReference type="Proteomes" id="UP000679213"/>
    </source>
</evidence>
<dbReference type="EMBL" id="LR792632">
    <property type="protein sequence ID" value="CAB3289149.1"/>
    <property type="molecule type" value="Genomic_DNA"/>
</dbReference>
<dbReference type="AlphaFoldDB" id="A0A8D6SW89"/>
<proteinExistence type="predicted"/>
<dbReference type="GeneID" id="65883875"/>
<name>A0A8D6SW89_9EURY</name>
<dbReference type="Proteomes" id="UP000679213">
    <property type="component" value="Chromosome I"/>
</dbReference>
<evidence type="ECO:0000256" key="1">
    <source>
        <dbReference type="SAM" id="Phobius"/>
    </source>
</evidence>
<accession>A0A8D6SW89</accession>
<keyword evidence="1" id="KW-0472">Membrane</keyword>
<keyword evidence="3" id="KW-1185">Reference proteome</keyword>
<protein>
    <submittedName>
        <fullName evidence="2">Uncharacterized protein</fullName>
    </submittedName>
</protein>
<gene>
    <name evidence="2" type="ORF">MLAUSG7_1080</name>
</gene>